<protein>
    <recommendedName>
        <fullName evidence="3">N-acetyltransferase domain-containing protein</fullName>
    </recommendedName>
</protein>
<dbReference type="AlphaFoldDB" id="A0A953I357"/>
<dbReference type="Gene3D" id="3.40.630.30">
    <property type="match status" value="1"/>
</dbReference>
<dbReference type="SUPFAM" id="SSF55729">
    <property type="entry name" value="Acyl-CoA N-acyltransferases (Nat)"/>
    <property type="match status" value="1"/>
</dbReference>
<feature type="domain" description="N-acetyltransferase" evidence="3">
    <location>
        <begin position="46"/>
        <end position="211"/>
    </location>
</feature>
<dbReference type="EMBL" id="PIUK01000056">
    <property type="protein sequence ID" value="MBY6276072.1"/>
    <property type="molecule type" value="Genomic_DNA"/>
</dbReference>
<organism evidence="4 5">
    <name type="scientific">Symbiobacterium thermophilum</name>
    <dbReference type="NCBI Taxonomy" id="2734"/>
    <lineage>
        <taxon>Bacteria</taxon>
        <taxon>Bacillati</taxon>
        <taxon>Bacillota</taxon>
        <taxon>Clostridia</taxon>
        <taxon>Eubacteriales</taxon>
        <taxon>Symbiobacteriaceae</taxon>
        <taxon>Symbiobacterium</taxon>
    </lineage>
</organism>
<dbReference type="InterPro" id="IPR016181">
    <property type="entry name" value="Acyl_CoA_acyltransferase"/>
</dbReference>
<dbReference type="Pfam" id="PF00583">
    <property type="entry name" value="Acetyltransf_1"/>
    <property type="match status" value="1"/>
</dbReference>
<evidence type="ECO:0000256" key="2">
    <source>
        <dbReference type="ARBA" id="ARBA00023315"/>
    </source>
</evidence>
<dbReference type="PANTHER" id="PTHR43877">
    <property type="entry name" value="AMINOALKYLPHOSPHONATE N-ACETYLTRANSFERASE-RELATED-RELATED"/>
    <property type="match status" value="1"/>
</dbReference>
<dbReference type="PROSITE" id="PS51186">
    <property type="entry name" value="GNAT"/>
    <property type="match status" value="1"/>
</dbReference>
<name>A0A953I357_SYMTR</name>
<dbReference type="Proteomes" id="UP000732377">
    <property type="component" value="Unassembled WGS sequence"/>
</dbReference>
<evidence type="ECO:0000259" key="3">
    <source>
        <dbReference type="PROSITE" id="PS51186"/>
    </source>
</evidence>
<dbReference type="GO" id="GO:0016747">
    <property type="term" value="F:acyltransferase activity, transferring groups other than amino-acyl groups"/>
    <property type="evidence" value="ECO:0007669"/>
    <property type="project" value="InterPro"/>
</dbReference>
<evidence type="ECO:0000313" key="5">
    <source>
        <dbReference type="Proteomes" id="UP000732377"/>
    </source>
</evidence>
<proteinExistence type="predicted"/>
<evidence type="ECO:0000313" key="4">
    <source>
        <dbReference type="EMBL" id="MBY6276072.1"/>
    </source>
</evidence>
<sequence length="234" mass="25848">MPFGRHGRAFRVWVSGLLLSAGRTGEQVCAQNRLTLKTEGGRQVEYQVRHAAPEDAAAVAAVARRTWADTYRGIIPEEIQAAVLPQWYAEERLARAAANPASAFFVAQTGAGEVVGFAQAGPREEPGDAELWRFYVLPEHQRRGLGRRLLQACLGALEARGPVSRLFVQVEAKNAGGRRAYEPLGFHYVREYDDELMGHTTRMCEMCLHLDGQGRRSVTAWHRRRAAPGGEVAA</sequence>
<accession>A0A953I357</accession>
<evidence type="ECO:0000256" key="1">
    <source>
        <dbReference type="ARBA" id="ARBA00022679"/>
    </source>
</evidence>
<reference evidence="4" key="1">
    <citation type="submission" date="2017-11" db="EMBL/GenBank/DDBJ databases">
        <title>Three new genomes from thermophilic consortium.</title>
        <authorList>
            <person name="Quaggio R."/>
            <person name="Amgarten D."/>
            <person name="Setubal J.C."/>
        </authorList>
    </citation>
    <scope>NUCLEOTIDE SEQUENCE</scope>
    <source>
        <strain evidence="4">ZCTH01-B2</strain>
    </source>
</reference>
<dbReference type="InterPro" id="IPR050832">
    <property type="entry name" value="Bact_Acetyltransf"/>
</dbReference>
<keyword evidence="2" id="KW-0012">Acyltransferase</keyword>
<keyword evidence="1" id="KW-0808">Transferase</keyword>
<dbReference type="InterPro" id="IPR000182">
    <property type="entry name" value="GNAT_dom"/>
</dbReference>
<dbReference type="CDD" id="cd04301">
    <property type="entry name" value="NAT_SF"/>
    <property type="match status" value="1"/>
</dbReference>
<gene>
    <name evidence="4" type="ORF">CWE10_07610</name>
</gene>
<comment type="caution">
    <text evidence="4">The sequence shown here is derived from an EMBL/GenBank/DDBJ whole genome shotgun (WGS) entry which is preliminary data.</text>
</comment>